<evidence type="ECO:0000313" key="4">
    <source>
        <dbReference type="Proteomes" id="UP001219518"/>
    </source>
</evidence>
<feature type="domain" description="Mutator-like transposase" evidence="2">
    <location>
        <begin position="3"/>
        <end position="167"/>
    </location>
</feature>
<evidence type="ECO:0000259" key="2">
    <source>
        <dbReference type="Pfam" id="PF20700"/>
    </source>
</evidence>
<reference evidence="3" key="1">
    <citation type="submission" date="2021-07" db="EMBL/GenBank/DDBJ databases">
        <authorList>
            <person name="Catto M.A."/>
            <person name="Jacobson A."/>
            <person name="Kennedy G."/>
            <person name="Labadie P."/>
            <person name="Hunt B.G."/>
            <person name="Srinivasan R."/>
        </authorList>
    </citation>
    <scope>NUCLEOTIDE SEQUENCE</scope>
    <source>
        <strain evidence="3">PL_HMW_Pooled</strain>
        <tissue evidence="3">Head</tissue>
    </source>
</reference>
<evidence type="ECO:0000256" key="1">
    <source>
        <dbReference type="SAM" id="MobiDB-lite"/>
    </source>
</evidence>
<dbReference type="Pfam" id="PF20700">
    <property type="entry name" value="Mutator"/>
    <property type="match status" value="1"/>
</dbReference>
<keyword evidence="4" id="KW-1185">Reference proteome</keyword>
<dbReference type="EMBL" id="JAHWGI010000108">
    <property type="protein sequence ID" value="KAK3909698.1"/>
    <property type="molecule type" value="Genomic_DNA"/>
</dbReference>
<dbReference type="Proteomes" id="UP001219518">
    <property type="component" value="Unassembled WGS sequence"/>
</dbReference>
<name>A0AAE1GVL0_9NEOP</name>
<evidence type="ECO:0000313" key="3">
    <source>
        <dbReference type="EMBL" id="KAK3909698.1"/>
    </source>
</evidence>
<organism evidence="3 4">
    <name type="scientific">Frankliniella fusca</name>
    <dbReference type="NCBI Taxonomy" id="407009"/>
    <lineage>
        <taxon>Eukaryota</taxon>
        <taxon>Metazoa</taxon>
        <taxon>Ecdysozoa</taxon>
        <taxon>Arthropoda</taxon>
        <taxon>Hexapoda</taxon>
        <taxon>Insecta</taxon>
        <taxon>Pterygota</taxon>
        <taxon>Neoptera</taxon>
        <taxon>Paraneoptera</taxon>
        <taxon>Thysanoptera</taxon>
        <taxon>Terebrantia</taxon>
        <taxon>Thripoidea</taxon>
        <taxon>Thripidae</taxon>
        <taxon>Frankliniella</taxon>
    </lineage>
</organism>
<comment type="caution">
    <text evidence="3">The sequence shown here is derived from an EMBL/GenBank/DDBJ whole genome shotgun (WGS) entry which is preliminary data.</text>
</comment>
<gene>
    <name evidence="3" type="ORF">KUF71_019707</name>
</gene>
<feature type="compositionally biased region" description="Basic residues" evidence="1">
    <location>
        <begin position="283"/>
        <end position="295"/>
    </location>
</feature>
<dbReference type="AlphaFoldDB" id="A0AAE1GVL0"/>
<sequence>MRAGSEPKEHKCFKNWTGRATSMEQDIIVQGFIHSEETHKLQYRFYISDGDSSTFAQIVQKCAYGREVRKLQCANHVTVRLSDHLHGLLHKTKEYPVQARNLLKAESVSASAKGPVIQTRVDRLVEGVRTAIRNCGDLQGDVDSLQKDLENAPFHVFGRHTNCGTWCKRKAAEVPEEDVVETAKQGGLFKAIQTHVHSLTMKSDSLVKNVTTNAAENFMSLAAKVNGAKRTPHWKGGGYQYRIHCAAMLHSEGPGFHSGPMKMHLGALETPPKVRAFCNRRGSQSKKRRLARQGKRAAGEPPRKTRRGGAGPDKDYGPEAALTREERAQRKLEEIERRLAANPDMEAVLLAAAKDKELKRVADQVASEEYRVHLQGLTGQQKSTEYRMVRSDGLLPSSKDGDVVKRLPQTPCDKLVQELLYSTGAGKASPAMQYGIDCEGKAVEEYVREHKVSDPVALCGLYTTIPSGPSCPARRTGC</sequence>
<feature type="region of interest" description="Disordered" evidence="1">
    <location>
        <begin position="278"/>
        <end position="325"/>
    </location>
</feature>
<dbReference type="Gene3D" id="3.90.320.10">
    <property type="match status" value="1"/>
</dbReference>
<feature type="compositionally biased region" description="Basic and acidic residues" evidence="1">
    <location>
        <begin position="312"/>
        <end position="325"/>
    </location>
</feature>
<proteinExistence type="predicted"/>
<dbReference type="InterPro" id="IPR011604">
    <property type="entry name" value="PDDEXK-like_dom_sf"/>
</dbReference>
<accession>A0AAE1GVL0</accession>
<protein>
    <submittedName>
        <fullName evidence="3">NGFI-A-binding protein-like protein</fullName>
    </submittedName>
</protein>
<reference evidence="3" key="2">
    <citation type="journal article" date="2023" name="BMC Genomics">
        <title>Pest status, molecular evolution, and epigenetic factors derived from the genome assembly of Frankliniella fusca, a thysanopteran phytovirus vector.</title>
        <authorList>
            <person name="Catto M.A."/>
            <person name="Labadie P.E."/>
            <person name="Jacobson A.L."/>
            <person name="Kennedy G.G."/>
            <person name="Srinivasan R."/>
            <person name="Hunt B.G."/>
        </authorList>
    </citation>
    <scope>NUCLEOTIDE SEQUENCE</scope>
    <source>
        <strain evidence="3">PL_HMW_Pooled</strain>
    </source>
</reference>
<dbReference type="InterPro" id="IPR049012">
    <property type="entry name" value="Mutator_transp_dom"/>
</dbReference>